<dbReference type="Pfam" id="PF13692">
    <property type="entry name" value="Glyco_trans_1_4"/>
    <property type="match status" value="1"/>
</dbReference>
<accession>A0ABN2WR63</accession>
<protein>
    <submittedName>
        <fullName evidence="5">Glycosyltransferase family 4 protein</fullName>
    </submittedName>
</protein>
<sequence>MSTGPGDEENGAPRSGTAAAPPVLIVDHSSATGGGQLSMARYLQWSRRRCEVELLVFEGGYLAEAAEEAGVRTTVLSAPAGPMRRLVILRELRRFLRRRPRSVVVANSLNAALSLGMAAPRGHHLVDYLRQEAMPAGLSRLRGRFLEKTGYVRFAEFIANSRWTAGTLPDAVARRRPTAIAYPVSGIGQVEALNDAVVGRPGRLSVLSLSRLSPWKGIHLLIEAVRILEAEGVPETFEVTIAGGDHFGEPEYGATLRERAEGLRTPIRFLGHVDDVRSLLADHEVLVCPSVTPEPFGQVNVQGMASGLVTVASDQGGAAEIIESGRSGFLFEPDSPEALAAVLLRLVRSPGELSRVRAAGLERARRFTDDRTLPALDALLLRMQRTAGTG</sequence>
<dbReference type="PANTHER" id="PTHR12526">
    <property type="entry name" value="GLYCOSYLTRANSFERASE"/>
    <property type="match status" value="1"/>
</dbReference>
<keyword evidence="2" id="KW-0808">Transferase</keyword>
<organism evidence="5 6">
    <name type="scientific">Brevibacterium salitolerans</name>
    <dbReference type="NCBI Taxonomy" id="1403566"/>
    <lineage>
        <taxon>Bacteria</taxon>
        <taxon>Bacillati</taxon>
        <taxon>Actinomycetota</taxon>
        <taxon>Actinomycetes</taxon>
        <taxon>Micrococcales</taxon>
        <taxon>Brevibacteriaceae</taxon>
        <taxon>Brevibacterium</taxon>
    </lineage>
</organism>
<dbReference type="Pfam" id="PF13579">
    <property type="entry name" value="Glyco_trans_4_4"/>
    <property type="match status" value="1"/>
</dbReference>
<name>A0ABN2WR63_9MICO</name>
<reference evidence="5 6" key="1">
    <citation type="journal article" date="2019" name="Int. J. Syst. Evol. Microbiol.">
        <title>The Global Catalogue of Microorganisms (GCM) 10K type strain sequencing project: providing services to taxonomists for standard genome sequencing and annotation.</title>
        <authorList>
            <consortium name="The Broad Institute Genomics Platform"/>
            <consortium name="The Broad Institute Genome Sequencing Center for Infectious Disease"/>
            <person name="Wu L."/>
            <person name="Ma J."/>
        </authorList>
    </citation>
    <scope>NUCLEOTIDE SEQUENCE [LARGE SCALE GENOMIC DNA]</scope>
    <source>
        <strain evidence="5 6">JCM 15900</strain>
    </source>
</reference>
<dbReference type="PANTHER" id="PTHR12526:SF638">
    <property type="entry name" value="SPORE COAT PROTEIN SA"/>
    <property type="match status" value="1"/>
</dbReference>
<evidence type="ECO:0000259" key="4">
    <source>
        <dbReference type="Pfam" id="PF13579"/>
    </source>
</evidence>
<feature type="domain" description="Glycosyltransferase subfamily 4-like N-terminal" evidence="4">
    <location>
        <begin position="40"/>
        <end position="178"/>
    </location>
</feature>
<dbReference type="SUPFAM" id="SSF53756">
    <property type="entry name" value="UDP-Glycosyltransferase/glycogen phosphorylase"/>
    <property type="match status" value="1"/>
</dbReference>
<keyword evidence="1" id="KW-0328">Glycosyltransferase</keyword>
<dbReference type="CDD" id="cd03801">
    <property type="entry name" value="GT4_PimA-like"/>
    <property type="match status" value="1"/>
</dbReference>
<evidence type="ECO:0000256" key="3">
    <source>
        <dbReference type="SAM" id="MobiDB-lite"/>
    </source>
</evidence>
<comment type="caution">
    <text evidence="5">The sequence shown here is derived from an EMBL/GenBank/DDBJ whole genome shotgun (WGS) entry which is preliminary data.</text>
</comment>
<feature type="region of interest" description="Disordered" evidence="3">
    <location>
        <begin position="1"/>
        <end position="21"/>
    </location>
</feature>
<evidence type="ECO:0000256" key="1">
    <source>
        <dbReference type="ARBA" id="ARBA00022676"/>
    </source>
</evidence>
<proteinExistence type="predicted"/>
<dbReference type="InterPro" id="IPR028098">
    <property type="entry name" value="Glyco_trans_4-like_N"/>
</dbReference>
<dbReference type="RefSeq" id="WP_344336901.1">
    <property type="nucleotide sequence ID" value="NZ_BAAAPZ010000006.1"/>
</dbReference>
<dbReference type="Proteomes" id="UP001500984">
    <property type="component" value="Unassembled WGS sequence"/>
</dbReference>
<evidence type="ECO:0000256" key="2">
    <source>
        <dbReference type="ARBA" id="ARBA00022679"/>
    </source>
</evidence>
<dbReference type="EMBL" id="BAAAPZ010000006">
    <property type="protein sequence ID" value="GAA2097041.1"/>
    <property type="molecule type" value="Genomic_DNA"/>
</dbReference>
<evidence type="ECO:0000313" key="5">
    <source>
        <dbReference type="EMBL" id="GAA2097041.1"/>
    </source>
</evidence>
<keyword evidence="6" id="KW-1185">Reference proteome</keyword>
<feature type="compositionally biased region" description="Acidic residues" evidence="3">
    <location>
        <begin position="1"/>
        <end position="10"/>
    </location>
</feature>
<evidence type="ECO:0000313" key="6">
    <source>
        <dbReference type="Proteomes" id="UP001500984"/>
    </source>
</evidence>
<gene>
    <name evidence="5" type="ORF">GCM10009823_17450</name>
</gene>
<dbReference type="Gene3D" id="3.40.50.2000">
    <property type="entry name" value="Glycogen Phosphorylase B"/>
    <property type="match status" value="2"/>
</dbReference>